<proteinExistence type="predicted"/>
<feature type="domain" description="HAM1-like C-terminal" evidence="2">
    <location>
        <begin position="601"/>
        <end position="665"/>
    </location>
</feature>
<sequence length="795" mass="89367">MDKVASIIAAIEAGKLPTQSQITDYIDYTLTHVITPLEDDDSSKLSEYGSILAQDLRDVLQAHKNLGINENYDNLVQEALWHLEECNFSEVRVDITPSEETTADLEALRTSIRTLIRILWANISGEGTNLLNDFASFSRLALADLAAIVESQAASAEETLRDFDTQVEQGERDNLGRRKKTQQEIEQEEAEDAKAKFEKTMDTVKESGSKVIGTTQSVQETAKQTSERATTRFRETYLRMIERAQSDPEYKRALSMLFNTAAKWVNKAIDTAADLDQATKLETFVDDPTEEKHLYQVLYKLRVLIERLAGGRSLDDSFAYLRECALDVKQDEDIKAWFNDFFAYLRKCLEEPKYVHTDEAVETYDDLRQRWKELLDEDSDVACKWKGDVGSLRYAVYALQQAISKNPNIVRVRRAHEKLCKDLERIGATADKVGIQFALEQGSWFWQDMFNVYMPRLLKTIKDIPIPRTEYVDSEVDFVLENLNVSSLSLLPGHVYIRNITDVDITAPAGGSTHTAMGTLTHIRMQALQLTLKEVSFYYKDKVATVGPSEFTGILEFTLPTQGLDVDFKFRLIPNTPLGLKERERDQRFFKVERVDVHLAENITFEVKESNHPILATVFKPVLISRFREALEKTLEEQIRGVFDLADGIAFDVSNRAEVFEDTGLGRGAAIAAAVWSEIGRLRRMEGGLLGGWKATGTGIIKEGLPGDAKLAMGAEPQILPGEKKGPLGTHAVPISERPEFKGIVESGATVKENIKQATREGAGKVQSFKETVRRKASEEKRSAGWNSHAFDLGA</sequence>
<dbReference type="PANTHER" id="PTHR31138:SF1">
    <property type="entry name" value="PDZ DOMAIN-CONTAINING PROTEIN"/>
    <property type="match status" value="1"/>
</dbReference>
<protein>
    <submittedName>
        <fullName evidence="4">Uncharacterized protein</fullName>
    </submittedName>
</protein>
<feature type="compositionally biased region" description="Basic and acidic residues" evidence="1">
    <location>
        <begin position="771"/>
        <end position="783"/>
    </location>
</feature>
<reference evidence="5" key="2">
    <citation type="submission" date="2015-01" db="EMBL/GenBank/DDBJ databases">
        <title>Evolutionary Origins and Diversification of the Mycorrhizal Mutualists.</title>
        <authorList>
            <consortium name="DOE Joint Genome Institute"/>
            <consortium name="Mycorrhizal Genomics Consortium"/>
            <person name="Kohler A."/>
            <person name="Kuo A."/>
            <person name="Nagy L.G."/>
            <person name="Floudas D."/>
            <person name="Copeland A."/>
            <person name="Barry K.W."/>
            <person name="Cichocki N."/>
            <person name="Veneault-Fourrey C."/>
            <person name="LaButti K."/>
            <person name="Lindquist E.A."/>
            <person name="Lipzen A."/>
            <person name="Lundell T."/>
            <person name="Morin E."/>
            <person name="Murat C."/>
            <person name="Riley R."/>
            <person name="Ohm R."/>
            <person name="Sun H."/>
            <person name="Tunlid A."/>
            <person name="Henrissat B."/>
            <person name="Grigoriev I.V."/>
            <person name="Hibbett D.S."/>
            <person name="Martin F."/>
        </authorList>
    </citation>
    <scope>NUCLEOTIDE SEQUENCE [LARGE SCALE GENOMIC DNA]</scope>
    <source>
        <strain evidence="5">441</strain>
    </source>
</reference>
<dbReference type="OrthoDB" id="19394at2759"/>
<feature type="compositionally biased region" description="Basic and acidic residues" evidence="1">
    <location>
        <begin position="160"/>
        <end position="176"/>
    </location>
</feature>
<evidence type="ECO:0000256" key="1">
    <source>
        <dbReference type="SAM" id="MobiDB-lite"/>
    </source>
</evidence>
<dbReference type="AlphaFoldDB" id="A0A0C9YXS1"/>
<dbReference type="EMBL" id="KN833751">
    <property type="protein sequence ID" value="KIK21526.1"/>
    <property type="molecule type" value="Genomic_DNA"/>
</dbReference>
<reference evidence="4 5" key="1">
    <citation type="submission" date="2014-04" db="EMBL/GenBank/DDBJ databases">
        <authorList>
            <consortium name="DOE Joint Genome Institute"/>
            <person name="Kuo A."/>
            <person name="Kohler A."/>
            <person name="Costa M.D."/>
            <person name="Nagy L.G."/>
            <person name="Floudas D."/>
            <person name="Copeland A."/>
            <person name="Barry K.W."/>
            <person name="Cichocki N."/>
            <person name="Veneault-Fourrey C."/>
            <person name="LaButti K."/>
            <person name="Lindquist E.A."/>
            <person name="Lipzen A."/>
            <person name="Lundell T."/>
            <person name="Morin E."/>
            <person name="Murat C."/>
            <person name="Sun H."/>
            <person name="Tunlid A."/>
            <person name="Henrissat B."/>
            <person name="Grigoriev I.V."/>
            <person name="Hibbett D.S."/>
            <person name="Martin F."/>
            <person name="Nordberg H.P."/>
            <person name="Cantor M.N."/>
            <person name="Hua S.X."/>
        </authorList>
    </citation>
    <scope>NUCLEOTIDE SEQUENCE [LARGE SCALE GENOMIC DNA]</scope>
    <source>
        <strain evidence="4 5">441</strain>
    </source>
</reference>
<dbReference type="PANTHER" id="PTHR31138">
    <property type="entry name" value="CHROMOSOME 19, WHOLE GENOME SHOTGUN SEQUENCE"/>
    <property type="match status" value="1"/>
</dbReference>
<dbReference type="STRING" id="765257.A0A0C9YXS1"/>
<dbReference type="InterPro" id="IPR027842">
    <property type="entry name" value="HAM1-like_C"/>
</dbReference>
<evidence type="ECO:0000313" key="4">
    <source>
        <dbReference type="EMBL" id="KIK21526.1"/>
    </source>
</evidence>
<gene>
    <name evidence="4" type="ORF">PISMIDRAFT_681207</name>
</gene>
<dbReference type="Proteomes" id="UP000054018">
    <property type="component" value="Unassembled WGS sequence"/>
</dbReference>
<feature type="region of interest" description="Disordered" evidence="1">
    <location>
        <begin position="160"/>
        <end position="192"/>
    </location>
</feature>
<dbReference type="InterPro" id="IPR045967">
    <property type="entry name" value="HAM1-like_N"/>
</dbReference>
<dbReference type="HOGENOM" id="CLU_018362_0_0_1"/>
<accession>A0A0C9YXS1</accession>
<evidence type="ECO:0000313" key="5">
    <source>
        <dbReference type="Proteomes" id="UP000054018"/>
    </source>
</evidence>
<organism evidence="4 5">
    <name type="scientific">Pisolithus microcarpus 441</name>
    <dbReference type="NCBI Taxonomy" id="765257"/>
    <lineage>
        <taxon>Eukaryota</taxon>
        <taxon>Fungi</taxon>
        <taxon>Dikarya</taxon>
        <taxon>Basidiomycota</taxon>
        <taxon>Agaricomycotina</taxon>
        <taxon>Agaricomycetes</taxon>
        <taxon>Agaricomycetidae</taxon>
        <taxon>Boletales</taxon>
        <taxon>Sclerodermatineae</taxon>
        <taxon>Pisolithaceae</taxon>
        <taxon>Pisolithus</taxon>
    </lineage>
</organism>
<feature type="domain" description="HAM1-like N-terminal" evidence="3">
    <location>
        <begin position="6"/>
        <end position="224"/>
    </location>
</feature>
<name>A0A0C9YXS1_9AGAM</name>
<feature type="domain" description="HAM1-like N-terminal" evidence="3">
    <location>
        <begin position="239"/>
        <end position="569"/>
    </location>
</feature>
<evidence type="ECO:0000259" key="2">
    <source>
        <dbReference type="Pfam" id="PF14613"/>
    </source>
</evidence>
<dbReference type="Pfam" id="PF14613">
    <property type="entry name" value="HAM1_C"/>
    <property type="match status" value="1"/>
</dbReference>
<feature type="region of interest" description="Disordered" evidence="1">
    <location>
        <begin position="758"/>
        <end position="795"/>
    </location>
</feature>
<dbReference type="Pfam" id="PF19343">
    <property type="entry name" value="HAM1_N"/>
    <property type="match status" value="2"/>
</dbReference>
<evidence type="ECO:0000259" key="3">
    <source>
        <dbReference type="Pfam" id="PF19343"/>
    </source>
</evidence>
<keyword evidence="5" id="KW-1185">Reference proteome</keyword>